<evidence type="ECO:0000256" key="1">
    <source>
        <dbReference type="SAM" id="MobiDB-lite"/>
    </source>
</evidence>
<feature type="region of interest" description="Disordered" evidence="1">
    <location>
        <begin position="1"/>
        <end position="122"/>
    </location>
</feature>
<feature type="non-terminal residue" evidence="2">
    <location>
        <position position="122"/>
    </location>
</feature>
<evidence type="ECO:0000313" key="2">
    <source>
        <dbReference type="EMBL" id="CAA9303698.1"/>
    </source>
</evidence>
<feature type="non-terminal residue" evidence="2">
    <location>
        <position position="1"/>
    </location>
</feature>
<dbReference type="AlphaFoldDB" id="A0A6J4KFT1"/>
<feature type="compositionally biased region" description="Basic and acidic residues" evidence="1">
    <location>
        <begin position="25"/>
        <end position="34"/>
    </location>
</feature>
<feature type="compositionally biased region" description="Basic residues" evidence="1">
    <location>
        <begin position="35"/>
        <end position="51"/>
    </location>
</feature>
<sequence length="122" mass="13451">DRSGERSALRAPRPRRPANGPSAERGARRADRARARAGARPRGLHLRRPARHAAPAARQPRPDGQHLRAGARHPAAGVLQDAERRLLPGRHRRHGPRRRLGAGGDGALHRLASQRLRVRLEP</sequence>
<proteinExistence type="predicted"/>
<accession>A0A6J4KFT1</accession>
<protein>
    <submittedName>
        <fullName evidence="2">Uncharacterized protein</fullName>
    </submittedName>
</protein>
<organism evidence="2">
    <name type="scientific">uncultured Gemmatimonadaceae bacterium</name>
    <dbReference type="NCBI Taxonomy" id="246130"/>
    <lineage>
        <taxon>Bacteria</taxon>
        <taxon>Pseudomonadati</taxon>
        <taxon>Gemmatimonadota</taxon>
        <taxon>Gemmatimonadia</taxon>
        <taxon>Gemmatimonadales</taxon>
        <taxon>Gemmatimonadaceae</taxon>
        <taxon>environmental samples</taxon>
    </lineage>
</organism>
<dbReference type="EMBL" id="CADCTX010000150">
    <property type="protein sequence ID" value="CAA9303698.1"/>
    <property type="molecule type" value="Genomic_DNA"/>
</dbReference>
<reference evidence="2" key="1">
    <citation type="submission" date="2020-02" db="EMBL/GenBank/DDBJ databases">
        <authorList>
            <person name="Meier V. D."/>
        </authorList>
    </citation>
    <scope>NUCLEOTIDE SEQUENCE</scope>
    <source>
        <strain evidence="2">AVDCRST_MAG40</strain>
    </source>
</reference>
<name>A0A6J4KFT1_9BACT</name>
<feature type="compositionally biased region" description="Basic residues" evidence="1">
    <location>
        <begin position="87"/>
        <end position="100"/>
    </location>
</feature>
<gene>
    <name evidence="2" type="ORF">AVDCRST_MAG40-529</name>
</gene>